<keyword evidence="5" id="KW-0560">Oxidoreductase</keyword>
<evidence type="ECO:0000256" key="4">
    <source>
        <dbReference type="ARBA" id="ARBA00023004"/>
    </source>
</evidence>
<gene>
    <name evidence="7" type="ORF">C8A00DRAFT_37345</name>
</gene>
<comment type="caution">
    <text evidence="7">The sequence shown here is derived from an EMBL/GenBank/DDBJ whole genome shotgun (WGS) entry which is preliminary data.</text>
</comment>
<evidence type="ECO:0000313" key="7">
    <source>
        <dbReference type="EMBL" id="KAK4150066.1"/>
    </source>
</evidence>
<keyword evidence="5" id="KW-0503">Monooxygenase</keyword>
<evidence type="ECO:0000256" key="2">
    <source>
        <dbReference type="ARBA" id="ARBA00022617"/>
    </source>
</evidence>
<dbReference type="PANTHER" id="PTHR24305">
    <property type="entry name" value="CYTOCHROME P450"/>
    <property type="match status" value="1"/>
</dbReference>
<evidence type="ECO:0000256" key="1">
    <source>
        <dbReference type="ARBA" id="ARBA00001971"/>
    </source>
</evidence>
<evidence type="ECO:0000256" key="3">
    <source>
        <dbReference type="ARBA" id="ARBA00022723"/>
    </source>
</evidence>
<evidence type="ECO:0000256" key="5">
    <source>
        <dbReference type="RuleBase" id="RU000461"/>
    </source>
</evidence>
<keyword evidence="4 5" id="KW-0408">Iron</keyword>
<evidence type="ECO:0000313" key="8">
    <source>
        <dbReference type="Proteomes" id="UP001302745"/>
    </source>
</evidence>
<protein>
    <submittedName>
        <fullName evidence="7">Cytochrome P450</fullName>
    </submittedName>
</protein>
<keyword evidence="6" id="KW-0472">Membrane</keyword>
<dbReference type="GO" id="GO:0020037">
    <property type="term" value="F:heme binding"/>
    <property type="evidence" value="ECO:0007669"/>
    <property type="project" value="InterPro"/>
</dbReference>
<dbReference type="Gene3D" id="1.10.630.10">
    <property type="entry name" value="Cytochrome P450"/>
    <property type="match status" value="1"/>
</dbReference>
<organism evidence="7 8">
    <name type="scientific">Chaetomidium leptoderma</name>
    <dbReference type="NCBI Taxonomy" id="669021"/>
    <lineage>
        <taxon>Eukaryota</taxon>
        <taxon>Fungi</taxon>
        <taxon>Dikarya</taxon>
        <taxon>Ascomycota</taxon>
        <taxon>Pezizomycotina</taxon>
        <taxon>Sordariomycetes</taxon>
        <taxon>Sordariomycetidae</taxon>
        <taxon>Sordariales</taxon>
        <taxon>Chaetomiaceae</taxon>
        <taxon>Chaetomidium</taxon>
    </lineage>
</organism>
<evidence type="ECO:0000256" key="6">
    <source>
        <dbReference type="SAM" id="Phobius"/>
    </source>
</evidence>
<keyword evidence="2 5" id="KW-0349">Heme</keyword>
<dbReference type="PROSITE" id="PS00086">
    <property type="entry name" value="CYTOCHROME_P450"/>
    <property type="match status" value="1"/>
</dbReference>
<dbReference type="Proteomes" id="UP001302745">
    <property type="component" value="Unassembled WGS sequence"/>
</dbReference>
<keyword evidence="6" id="KW-1133">Transmembrane helix</keyword>
<dbReference type="GO" id="GO:0016705">
    <property type="term" value="F:oxidoreductase activity, acting on paired donors, with incorporation or reduction of molecular oxygen"/>
    <property type="evidence" value="ECO:0007669"/>
    <property type="project" value="InterPro"/>
</dbReference>
<name>A0AAN6ZV75_9PEZI</name>
<dbReference type="GO" id="GO:0005506">
    <property type="term" value="F:iron ion binding"/>
    <property type="evidence" value="ECO:0007669"/>
    <property type="project" value="InterPro"/>
</dbReference>
<dbReference type="EMBL" id="MU857100">
    <property type="protein sequence ID" value="KAK4150066.1"/>
    <property type="molecule type" value="Genomic_DNA"/>
</dbReference>
<dbReference type="PANTHER" id="PTHR24305:SF85">
    <property type="entry name" value="P450, PUTATIVE (EUROFUNG)-RELATED"/>
    <property type="match status" value="1"/>
</dbReference>
<proteinExistence type="inferred from homology"/>
<sequence>MEQHIRVLLDDDKGGRRAAISLVLLAALGLVFLLRRRGGDRLSSFPGPRLAAWTRLHSVAAVLTGREHEMMLEAHRRYGPVVRWSPNTLLISDPMALPKMYHLRANKTPHYNHSPGEFRGMVEENDWRKHRQKRHRMDPPFSSKSVQDDEPLMDAFIAEWIDALTTKFTMPNSQVFDFSDWGNYLVLDIVTKRFFGREMGFIKHGDKTRMLADSRANGPAIHALARLPQLKQFLLHKFGRFLIPTAGDGSGLGNVLALRDEFLQERLAKDEKNPDVGLDQVLFDSANAGMELEELKEDILFVILGASDTTGHGIRCLVRNLLQNPSCLVRLRKEMDAAVMPPVGTTDRPSSITFAQIKSQIPYLSACIRETLRRDPPIVSYLPRWADDDHNGTGGVELCGRFVPAGVEVACSPYVLSRSRDMFGDDADDFRPERYLESSTPEWVAKAARYDFTFGYGPRQCIGQTLSHFITCKTIVQLFYHFDIELLEPGSGKAFLNWNYSGLKIRLTRRI</sequence>
<dbReference type="InterPro" id="IPR017972">
    <property type="entry name" value="Cyt_P450_CS"/>
</dbReference>
<keyword evidence="3 5" id="KW-0479">Metal-binding</keyword>
<comment type="similarity">
    <text evidence="5">Belongs to the cytochrome P450 family.</text>
</comment>
<dbReference type="InterPro" id="IPR036396">
    <property type="entry name" value="Cyt_P450_sf"/>
</dbReference>
<dbReference type="InterPro" id="IPR001128">
    <property type="entry name" value="Cyt_P450"/>
</dbReference>
<comment type="cofactor">
    <cofactor evidence="1">
        <name>heme</name>
        <dbReference type="ChEBI" id="CHEBI:30413"/>
    </cofactor>
</comment>
<dbReference type="InterPro" id="IPR050121">
    <property type="entry name" value="Cytochrome_P450_monoxygenase"/>
</dbReference>
<dbReference type="SUPFAM" id="SSF48264">
    <property type="entry name" value="Cytochrome P450"/>
    <property type="match status" value="1"/>
</dbReference>
<reference evidence="7" key="1">
    <citation type="journal article" date="2023" name="Mol. Phylogenet. Evol.">
        <title>Genome-scale phylogeny and comparative genomics of the fungal order Sordariales.</title>
        <authorList>
            <person name="Hensen N."/>
            <person name="Bonometti L."/>
            <person name="Westerberg I."/>
            <person name="Brannstrom I.O."/>
            <person name="Guillou S."/>
            <person name="Cros-Aarteil S."/>
            <person name="Calhoun S."/>
            <person name="Haridas S."/>
            <person name="Kuo A."/>
            <person name="Mondo S."/>
            <person name="Pangilinan J."/>
            <person name="Riley R."/>
            <person name="LaButti K."/>
            <person name="Andreopoulos B."/>
            <person name="Lipzen A."/>
            <person name="Chen C."/>
            <person name="Yan M."/>
            <person name="Daum C."/>
            <person name="Ng V."/>
            <person name="Clum A."/>
            <person name="Steindorff A."/>
            <person name="Ohm R.A."/>
            <person name="Martin F."/>
            <person name="Silar P."/>
            <person name="Natvig D.O."/>
            <person name="Lalanne C."/>
            <person name="Gautier V."/>
            <person name="Ament-Velasquez S.L."/>
            <person name="Kruys A."/>
            <person name="Hutchinson M.I."/>
            <person name="Powell A.J."/>
            <person name="Barry K."/>
            <person name="Miller A.N."/>
            <person name="Grigoriev I.V."/>
            <person name="Debuchy R."/>
            <person name="Gladieux P."/>
            <person name="Hiltunen Thoren M."/>
            <person name="Johannesson H."/>
        </authorList>
    </citation>
    <scope>NUCLEOTIDE SEQUENCE</scope>
    <source>
        <strain evidence="7">CBS 538.74</strain>
    </source>
</reference>
<dbReference type="Pfam" id="PF00067">
    <property type="entry name" value="p450"/>
    <property type="match status" value="1"/>
</dbReference>
<accession>A0AAN6ZV75</accession>
<keyword evidence="8" id="KW-1185">Reference proteome</keyword>
<dbReference type="AlphaFoldDB" id="A0AAN6ZV75"/>
<dbReference type="GO" id="GO:0004497">
    <property type="term" value="F:monooxygenase activity"/>
    <property type="evidence" value="ECO:0007669"/>
    <property type="project" value="UniProtKB-KW"/>
</dbReference>
<keyword evidence="6" id="KW-0812">Transmembrane</keyword>
<reference evidence="7" key="2">
    <citation type="submission" date="2023-05" db="EMBL/GenBank/DDBJ databases">
        <authorList>
            <consortium name="Lawrence Berkeley National Laboratory"/>
            <person name="Steindorff A."/>
            <person name="Hensen N."/>
            <person name="Bonometti L."/>
            <person name="Westerberg I."/>
            <person name="Brannstrom I.O."/>
            <person name="Guillou S."/>
            <person name="Cros-Aarteil S."/>
            <person name="Calhoun S."/>
            <person name="Haridas S."/>
            <person name="Kuo A."/>
            <person name="Mondo S."/>
            <person name="Pangilinan J."/>
            <person name="Riley R."/>
            <person name="Labutti K."/>
            <person name="Andreopoulos B."/>
            <person name="Lipzen A."/>
            <person name="Chen C."/>
            <person name="Yanf M."/>
            <person name="Daum C."/>
            <person name="Ng V."/>
            <person name="Clum A."/>
            <person name="Ohm R."/>
            <person name="Martin F."/>
            <person name="Silar P."/>
            <person name="Natvig D."/>
            <person name="Lalanne C."/>
            <person name="Gautier V."/>
            <person name="Ament-Velasquez S.L."/>
            <person name="Kruys A."/>
            <person name="Hutchinson M.I."/>
            <person name="Powell A.J."/>
            <person name="Barry K."/>
            <person name="Miller A.N."/>
            <person name="Grigoriev I.V."/>
            <person name="Debuchy R."/>
            <person name="Gladieux P."/>
            <person name="Thoren M.H."/>
            <person name="Johannesson H."/>
        </authorList>
    </citation>
    <scope>NUCLEOTIDE SEQUENCE</scope>
    <source>
        <strain evidence="7">CBS 538.74</strain>
    </source>
</reference>
<feature type="transmembrane region" description="Helical" evidence="6">
    <location>
        <begin position="18"/>
        <end position="34"/>
    </location>
</feature>